<feature type="chain" id="PRO_5044624363" description="39S ribosomal protein L46, mitochondrial" evidence="2">
    <location>
        <begin position="29"/>
        <end position="268"/>
    </location>
</feature>
<protein>
    <recommendedName>
        <fullName evidence="1">39S ribosomal protein L46, mitochondrial</fullName>
    </recommendedName>
</protein>
<proteinExistence type="predicted"/>
<evidence type="ECO:0000256" key="2">
    <source>
        <dbReference type="SAM" id="SignalP"/>
    </source>
</evidence>
<sequence length="268" mass="31104">MRLLTSLALYRSLRGLALLASKNQPADASAGRWRVVVSVCLERFPIICPELDAIQKRYKKLVSAVEFENSLLSEHEVRLIEDQKRLEQRRASRNDESTDPEDRVVTALDFEDACIQEFEAFRKRYLQRIENVTDDKSLKRCLSRKLVLVVHNPIKKRWLFPEAYLNDGETLYDASRRALSTLLDIDQCLLPYGFAPTGFHKFKYPKPLVKQNNAAGEKIFFYKCQLQQKSFPNCVNVGTPDHKWLTHGELVQYVPSSYYKSVRKCLIE</sequence>
<evidence type="ECO:0000313" key="5">
    <source>
        <dbReference type="WBParaSite" id="TMUE_3000011490.1"/>
    </source>
</evidence>
<reference evidence="4" key="2">
    <citation type="submission" date="2014-03" db="EMBL/GenBank/DDBJ databases">
        <title>The whipworm genome and dual-species transcriptomics of an intimate host-pathogen interaction.</title>
        <authorList>
            <person name="Foth B.J."/>
            <person name="Tsai I.J."/>
            <person name="Reid A.J."/>
            <person name="Bancroft A.J."/>
            <person name="Nichol S."/>
            <person name="Tracey A."/>
            <person name="Holroyd N."/>
            <person name="Cotton J.A."/>
            <person name="Stanley E.J."/>
            <person name="Zarowiecki M."/>
            <person name="Liu J.Z."/>
            <person name="Huckvale T."/>
            <person name="Cooper P.J."/>
            <person name="Grencis R.K."/>
            <person name="Berriman M."/>
        </authorList>
    </citation>
    <scope>NUCLEOTIDE SEQUENCE [LARGE SCALE GENOMIC DNA]</scope>
    <source>
        <strain evidence="4">Edinburgh</strain>
    </source>
</reference>
<dbReference type="GO" id="GO:0005762">
    <property type="term" value="C:mitochondrial large ribosomal subunit"/>
    <property type="evidence" value="ECO:0007669"/>
    <property type="project" value="TreeGrafter"/>
</dbReference>
<dbReference type="InterPro" id="IPR015797">
    <property type="entry name" value="NUDIX_hydrolase-like_dom_sf"/>
</dbReference>
<dbReference type="InterPro" id="IPR040008">
    <property type="entry name" value="Ribosomal_mL46"/>
</dbReference>
<dbReference type="WBParaSite" id="TMUE_3000011490.1">
    <property type="protein sequence ID" value="TMUE_3000011490.1"/>
    <property type="gene ID" value="WBGene00288842"/>
</dbReference>
<keyword evidence="2" id="KW-0732">Signal</keyword>
<evidence type="ECO:0000313" key="4">
    <source>
        <dbReference type="Proteomes" id="UP000046395"/>
    </source>
</evidence>
<dbReference type="WBParaSite" id="TMUE_3000011490.2">
    <property type="protein sequence ID" value="TMUE_3000011490.2"/>
    <property type="gene ID" value="WBGene00288842"/>
</dbReference>
<evidence type="ECO:0000256" key="1">
    <source>
        <dbReference type="ARBA" id="ARBA00035534"/>
    </source>
</evidence>
<reference evidence="5" key="3">
    <citation type="submission" date="2019-12" db="UniProtKB">
        <authorList>
            <consortium name="WormBaseParasite"/>
        </authorList>
    </citation>
    <scope>IDENTIFICATION</scope>
</reference>
<evidence type="ECO:0000259" key="3">
    <source>
        <dbReference type="Pfam" id="PF11788"/>
    </source>
</evidence>
<dbReference type="STRING" id="70415.A0A5S6QW53"/>
<dbReference type="SUPFAM" id="SSF55811">
    <property type="entry name" value="Nudix"/>
    <property type="match status" value="1"/>
</dbReference>
<dbReference type="Proteomes" id="UP000046395">
    <property type="component" value="Unassembled WGS sequence"/>
</dbReference>
<reference evidence="4" key="1">
    <citation type="submission" date="2013-11" db="EMBL/GenBank/DDBJ databases">
        <authorList>
            <person name="Aslett M."/>
        </authorList>
    </citation>
    <scope>NUCLEOTIDE SEQUENCE [LARGE SCALE GENOMIC DNA]</scope>
    <source>
        <strain evidence="4">Edinburgh</strain>
    </source>
</reference>
<feature type="signal peptide" evidence="2">
    <location>
        <begin position="1"/>
        <end position="28"/>
    </location>
</feature>
<dbReference type="AlphaFoldDB" id="A0A5S6QW53"/>
<accession>A0A5S6QW53</accession>
<dbReference type="Pfam" id="PF11788">
    <property type="entry name" value="MRP-L46"/>
    <property type="match status" value="1"/>
</dbReference>
<dbReference type="Gene3D" id="3.90.79.10">
    <property type="entry name" value="Nucleoside Triphosphate Pyrophosphohydrolase"/>
    <property type="match status" value="1"/>
</dbReference>
<organism evidence="4 5">
    <name type="scientific">Trichuris muris</name>
    <name type="common">Mouse whipworm</name>
    <dbReference type="NCBI Taxonomy" id="70415"/>
    <lineage>
        <taxon>Eukaryota</taxon>
        <taxon>Metazoa</taxon>
        <taxon>Ecdysozoa</taxon>
        <taxon>Nematoda</taxon>
        <taxon>Enoplea</taxon>
        <taxon>Dorylaimia</taxon>
        <taxon>Trichinellida</taxon>
        <taxon>Trichuridae</taxon>
        <taxon>Trichuris</taxon>
    </lineage>
</organism>
<keyword evidence="4" id="KW-1185">Reference proteome</keyword>
<dbReference type="InterPro" id="IPR021757">
    <property type="entry name" value="Ribosomal_mL46_N"/>
</dbReference>
<dbReference type="PANTHER" id="PTHR13124:SF12">
    <property type="entry name" value="LARGE RIBOSOMAL SUBUNIT PROTEIN ML46"/>
    <property type="match status" value="1"/>
</dbReference>
<name>A0A5S6QW53_TRIMR</name>
<dbReference type="PANTHER" id="PTHR13124">
    <property type="entry name" value="39S RIBOSOMAL PROTEIN L46, MITOCHONDRIAL PRECURSOR-RELATED"/>
    <property type="match status" value="1"/>
</dbReference>
<feature type="domain" description="Large ribosomal subunit protein mL46 N-terminal" evidence="3">
    <location>
        <begin position="33"/>
        <end position="125"/>
    </location>
</feature>
<dbReference type="GO" id="GO:0003735">
    <property type="term" value="F:structural constituent of ribosome"/>
    <property type="evidence" value="ECO:0007669"/>
    <property type="project" value="InterPro"/>
</dbReference>